<dbReference type="SUPFAM" id="SSF48439">
    <property type="entry name" value="Protein prenylyltransferase"/>
    <property type="match status" value="1"/>
</dbReference>
<sequence>MDEDNSMYEKISNDIKSIISNDPDIKNFCVLPVNENKNKSPVLYVEHNLALESWCVKYLYAYLYMQLFKLKDLLHKHRLPNQNEDDVDKYLITALLIHPGISTFWNMRRELIGNNIIDLGIELKITELVLSNKTKSNEAFAYRKWILNRHFKTIHKSNTSSIRQLLHHELVLTETTAQKSPNNYHAWNHRIWLLESIFGKYYTPDMPEYLDLALEQIDFITKWISIHVSENAGFHYKQYLNNCFLRNRYIRNHLNTKSRVLIETCFKVSACCDDLTYLTTLFGERRNKNNSLESMVEINNYANLVVVLLTDLIYFVKNLNASSYLNN</sequence>
<gene>
    <name evidence="5" type="ORF">RN001_006988</name>
</gene>
<reference evidence="6" key="1">
    <citation type="submission" date="2023-01" db="EMBL/GenBank/DDBJ databases">
        <title>Key to firefly adult light organ development and bioluminescence: homeobox transcription factors regulate luciferase expression and transportation to peroxisome.</title>
        <authorList>
            <person name="Fu X."/>
        </authorList>
    </citation>
    <scope>NUCLEOTIDE SEQUENCE [LARGE SCALE GENOMIC DNA]</scope>
</reference>
<dbReference type="PANTHER" id="PTHR11129">
    <property type="entry name" value="PROTEIN FARNESYLTRANSFERASE ALPHA SUBUNIT/RAB GERANYLGERANYL TRANSFERASE ALPHA SUBUNIT"/>
    <property type="match status" value="1"/>
</dbReference>
<dbReference type="GO" id="GO:0008318">
    <property type="term" value="F:protein prenyltransferase activity"/>
    <property type="evidence" value="ECO:0007669"/>
    <property type="project" value="InterPro"/>
</dbReference>
<evidence type="ECO:0000256" key="4">
    <source>
        <dbReference type="ARBA" id="ARBA00022737"/>
    </source>
</evidence>
<accession>A0AAN7Q2F4</accession>
<dbReference type="GO" id="GO:0005737">
    <property type="term" value="C:cytoplasm"/>
    <property type="evidence" value="ECO:0007669"/>
    <property type="project" value="TreeGrafter"/>
</dbReference>
<name>A0AAN7Q2F4_9COLE</name>
<dbReference type="Proteomes" id="UP001353858">
    <property type="component" value="Unassembled WGS sequence"/>
</dbReference>
<keyword evidence="3" id="KW-0808">Transferase</keyword>
<comment type="caution">
    <text evidence="5">The sequence shown here is derived from an EMBL/GenBank/DDBJ whole genome shotgun (WGS) entry which is preliminary data.</text>
</comment>
<comment type="similarity">
    <text evidence="1">Belongs to the protein prenyltransferase subunit alpha family.</text>
</comment>
<dbReference type="PANTHER" id="PTHR11129:SF3">
    <property type="entry name" value="PROTEIN PRENYLTRANSFERASE ALPHA SUBUNIT REPEAT-CONTAINING PROTEIN 1"/>
    <property type="match status" value="1"/>
</dbReference>
<evidence type="ECO:0000313" key="6">
    <source>
        <dbReference type="Proteomes" id="UP001353858"/>
    </source>
</evidence>
<dbReference type="Gene3D" id="1.25.40.120">
    <property type="entry name" value="Protein prenylyltransferase"/>
    <property type="match status" value="1"/>
</dbReference>
<evidence type="ECO:0000256" key="1">
    <source>
        <dbReference type="ARBA" id="ARBA00006734"/>
    </source>
</evidence>
<dbReference type="PROSITE" id="PS51147">
    <property type="entry name" value="PFTA"/>
    <property type="match status" value="1"/>
</dbReference>
<dbReference type="EMBL" id="JARPUR010000002">
    <property type="protein sequence ID" value="KAK4883669.1"/>
    <property type="molecule type" value="Genomic_DNA"/>
</dbReference>
<evidence type="ECO:0008006" key="7">
    <source>
        <dbReference type="Google" id="ProtNLM"/>
    </source>
</evidence>
<dbReference type="AlphaFoldDB" id="A0AAN7Q2F4"/>
<evidence type="ECO:0000256" key="3">
    <source>
        <dbReference type="ARBA" id="ARBA00022679"/>
    </source>
</evidence>
<dbReference type="Pfam" id="PF01239">
    <property type="entry name" value="PPTA"/>
    <property type="match status" value="1"/>
</dbReference>
<keyword evidence="4" id="KW-0677">Repeat</keyword>
<dbReference type="InterPro" id="IPR002088">
    <property type="entry name" value="Prenyl_trans_a"/>
</dbReference>
<evidence type="ECO:0000313" key="5">
    <source>
        <dbReference type="EMBL" id="KAK4883669.1"/>
    </source>
</evidence>
<evidence type="ECO:0000256" key="2">
    <source>
        <dbReference type="ARBA" id="ARBA00022602"/>
    </source>
</evidence>
<keyword evidence="2" id="KW-0637">Prenyltransferase</keyword>
<protein>
    <recommendedName>
        <fullName evidence="7">Protein prenyltransferase alpha subunit repeat-containing protein 1</fullName>
    </recommendedName>
</protein>
<keyword evidence="6" id="KW-1185">Reference proteome</keyword>
<proteinExistence type="inferred from homology"/>
<organism evidence="5 6">
    <name type="scientific">Aquatica leii</name>
    <dbReference type="NCBI Taxonomy" id="1421715"/>
    <lineage>
        <taxon>Eukaryota</taxon>
        <taxon>Metazoa</taxon>
        <taxon>Ecdysozoa</taxon>
        <taxon>Arthropoda</taxon>
        <taxon>Hexapoda</taxon>
        <taxon>Insecta</taxon>
        <taxon>Pterygota</taxon>
        <taxon>Neoptera</taxon>
        <taxon>Endopterygota</taxon>
        <taxon>Coleoptera</taxon>
        <taxon>Polyphaga</taxon>
        <taxon>Elateriformia</taxon>
        <taxon>Elateroidea</taxon>
        <taxon>Lampyridae</taxon>
        <taxon>Luciolinae</taxon>
        <taxon>Aquatica</taxon>
    </lineage>
</organism>